<keyword evidence="3" id="KW-1185">Reference proteome</keyword>
<dbReference type="EMBL" id="SACS01000006">
    <property type="protein sequence ID" value="RVU40158.1"/>
    <property type="molecule type" value="Genomic_DNA"/>
</dbReference>
<proteinExistence type="predicted"/>
<organism evidence="2 3">
    <name type="scientific">Rheinheimera riviphila</name>
    <dbReference type="NCBI Taxonomy" id="1834037"/>
    <lineage>
        <taxon>Bacteria</taxon>
        <taxon>Pseudomonadati</taxon>
        <taxon>Pseudomonadota</taxon>
        <taxon>Gammaproteobacteria</taxon>
        <taxon>Chromatiales</taxon>
        <taxon>Chromatiaceae</taxon>
        <taxon>Rheinheimera</taxon>
    </lineage>
</organism>
<dbReference type="AlphaFoldDB" id="A0A437R074"/>
<dbReference type="Proteomes" id="UP000283077">
    <property type="component" value="Unassembled WGS sequence"/>
</dbReference>
<sequence length="114" mass="12792">MKQLYLILLLMTLSIPFSSAQQSLVVKQHSATDNIAIMLLQIDQVLAKGQTAKLPVSWVAAEDEWQKLFEDAATPGLNKTYNQLQVSYLVFRQNHDVSMLRQDIAAALEALGYQ</sequence>
<evidence type="ECO:0000313" key="2">
    <source>
        <dbReference type="EMBL" id="RVU40158.1"/>
    </source>
</evidence>
<protein>
    <submittedName>
        <fullName evidence="2">Uncharacterized protein</fullName>
    </submittedName>
</protein>
<accession>A0A437R074</accession>
<keyword evidence="1" id="KW-0732">Signal</keyword>
<feature type="signal peptide" evidence="1">
    <location>
        <begin position="1"/>
        <end position="20"/>
    </location>
</feature>
<gene>
    <name evidence="2" type="ORF">EOE67_07875</name>
</gene>
<evidence type="ECO:0000313" key="3">
    <source>
        <dbReference type="Proteomes" id="UP000283077"/>
    </source>
</evidence>
<name>A0A437R074_9GAMM</name>
<dbReference type="OrthoDB" id="9839808at2"/>
<evidence type="ECO:0000256" key="1">
    <source>
        <dbReference type="SAM" id="SignalP"/>
    </source>
</evidence>
<reference evidence="2 3" key="1">
    <citation type="submission" date="2019-01" db="EMBL/GenBank/DDBJ databases">
        <authorList>
            <person name="Chen W.-M."/>
        </authorList>
    </citation>
    <scope>NUCLEOTIDE SEQUENCE [LARGE SCALE GENOMIC DNA]</scope>
    <source>
        <strain evidence="2 3">KYPC3</strain>
    </source>
</reference>
<feature type="chain" id="PRO_5019229205" evidence="1">
    <location>
        <begin position="21"/>
        <end position="114"/>
    </location>
</feature>
<comment type="caution">
    <text evidence="2">The sequence shown here is derived from an EMBL/GenBank/DDBJ whole genome shotgun (WGS) entry which is preliminary data.</text>
</comment>
<dbReference type="RefSeq" id="WP_127698487.1">
    <property type="nucleotide sequence ID" value="NZ_SACS01000006.1"/>
</dbReference>